<dbReference type="Gene3D" id="1.10.10.10">
    <property type="entry name" value="Winged helix-like DNA-binding domain superfamily/Winged helix DNA-binding domain"/>
    <property type="match status" value="1"/>
</dbReference>
<reference evidence="6" key="1">
    <citation type="submission" date="2018-02" db="EMBL/GenBank/DDBJ databases">
        <title>Genome sequencing of Solimonas sp. HR-BB.</title>
        <authorList>
            <person name="Lee Y."/>
            <person name="Jeon C.O."/>
        </authorList>
    </citation>
    <scope>NUCLEOTIDE SEQUENCE [LARGE SCALE GENOMIC DNA]</scope>
    <source>
        <strain evidence="6">HR-U</strain>
    </source>
</reference>
<name>A0A2S7IF41_9BACT</name>
<dbReference type="GO" id="GO:0003677">
    <property type="term" value="F:DNA binding"/>
    <property type="evidence" value="ECO:0007669"/>
    <property type="project" value="UniProtKB-KW"/>
</dbReference>
<organism evidence="5 6">
    <name type="scientific">Siphonobacter curvatus</name>
    <dbReference type="NCBI Taxonomy" id="2094562"/>
    <lineage>
        <taxon>Bacteria</taxon>
        <taxon>Pseudomonadati</taxon>
        <taxon>Bacteroidota</taxon>
        <taxon>Cytophagia</taxon>
        <taxon>Cytophagales</taxon>
        <taxon>Cytophagaceae</taxon>
        <taxon>Siphonobacter</taxon>
    </lineage>
</organism>
<evidence type="ECO:0000256" key="3">
    <source>
        <dbReference type="ARBA" id="ARBA00023163"/>
    </source>
</evidence>
<dbReference type="PROSITE" id="PS51118">
    <property type="entry name" value="HTH_HXLR"/>
    <property type="match status" value="1"/>
</dbReference>
<keyword evidence="1" id="KW-0805">Transcription regulation</keyword>
<dbReference type="InterPro" id="IPR002577">
    <property type="entry name" value="HTH_HxlR"/>
</dbReference>
<protein>
    <submittedName>
        <fullName evidence="5">Transcriptional regulator</fullName>
    </submittedName>
</protein>
<sequence>MKELKQRSTCPVSTSLDVLGDKWTLLILRDMVFGGKSTYGQFLQSAEKIATNILADRLAILESHGLLTKAVASDKKSKFTYRLTEKGIDTVPILATLIVWGTKHCPTIVDPALLEELQTGQDAAIEKYQRLAREKALA</sequence>
<evidence type="ECO:0000256" key="1">
    <source>
        <dbReference type="ARBA" id="ARBA00023015"/>
    </source>
</evidence>
<keyword evidence="2" id="KW-0238">DNA-binding</keyword>
<dbReference type="PANTHER" id="PTHR33204:SF37">
    <property type="entry name" value="HTH-TYPE TRANSCRIPTIONAL REGULATOR YODB"/>
    <property type="match status" value="1"/>
</dbReference>
<evidence type="ECO:0000256" key="2">
    <source>
        <dbReference type="ARBA" id="ARBA00023125"/>
    </source>
</evidence>
<keyword evidence="6" id="KW-1185">Reference proteome</keyword>
<keyword evidence="3" id="KW-0804">Transcription</keyword>
<dbReference type="Proteomes" id="UP000239590">
    <property type="component" value="Unassembled WGS sequence"/>
</dbReference>
<evidence type="ECO:0000313" key="5">
    <source>
        <dbReference type="EMBL" id="PQA53418.1"/>
    </source>
</evidence>
<dbReference type="InterPro" id="IPR036390">
    <property type="entry name" value="WH_DNA-bd_sf"/>
</dbReference>
<dbReference type="SUPFAM" id="SSF46785">
    <property type="entry name" value="Winged helix' DNA-binding domain"/>
    <property type="match status" value="1"/>
</dbReference>
<dbReference type="PANTHER" id="PTHR33204">
    <property type="entry name" value="TRANSCRIPTIONAL REGULATOR, MARR FAMILY"/>
    <property type="match status" value="1"/>
</dbReference>
<comment type="caution">
    <text evidence="5">The sequence shown here is derived from an EMBL/GenBank/DDBJ whole genome shotgun (WGS) entry which is preliminary data.</text>
</comment>
<dbReference type="Pfam" id="PF01638">
    <property type="entry name" value="HxlR"/>
    <property type="match status" value="1"/>
</dbReference>
<feature type="domain" description="HTH hxlR-type" evidence="4">
    <location>
        <begin position="10"/>
        <end position="109"/>
    </location>
</feature>
<dbReference type="InterPro" id="IPR036388">
    <property type="entry name" value="WH-like_DNA-bd_sf"/>
</dbReference>
<evidence type="ECO:0000313" key="6">
    <source>
        <dbReference type="Proteomes" id="UP000239590"/>
    </source>
</evidence>
<proteinExistence type="predicted"/>
<evidence type="ECO:0000259" key="4">
    <source>
        <dbReference type="PROSITE" id="PS51118"/>
    </source>
</evidence>
<dbReference type="RefSeq" id="WP_104716016.1">
    <property type="nucleotide sequence ID" value="NZ_PTRA01000009.1"/>
</dbReference>
<gene>
    <name evidence="5" type="ORF">C5O19_24545</name>
</gene>
<dbReference type="AlphaFoldDB" id="A0A2S7IF41"/>
<dbReference type="EMBL" id="PTRA01000009">
    <property type="protein sequence ID" value="PQA53418.1"/>
    <property type="molecule type" value="Genomic_DNA"/>
</dbReference>
<dbReference type="OrthoDB" id="9791143at2"/>
<accession>A0A2S7IF41</accession>